<sequence length="74" mass="8102">MFNRQNQAILEALPPHFPSYMRAAMGPPCSTAAGISTLFVGSLPIIHVRSVDCGFVQSDAKNIHDDTHYLKFVA</sequence>
<dbReference type="AlphaFoldDB" id="A0A6N2MCV9"/>
<evidence type="ECO:0000313" key="1">
    <source>
        <dbReference type="EMBL" id="VFU52033.1"/>
    </source>
</evidence>
<reference evidence="1" key="1">
    <citation type="submission" date="2019-03" db="EMBL/GenBank/DDBJ databases">
        <authorList>
            <person name="Mank J."/>
            <person name="Almeida P."/>
        </authorList>
    </citation>
    <scope>NUCLEOTIDE SEQUENCE</scope>
    <source>
        <strain evidence="1">78183</strain>
    </source>
</reference>
<accession>A0A6N2MCV9</accession>
<gene>
    <name evidence="1" type="ORF">SVIM_LOCUS354032</name>
</gene>
<protein>
    <submittedName>
        <fullName evidence="1">Uncharacterized protein</fullName>
    </submittedName>
</protein>
<proteinExistence type="predicted"/>
<name>A0A6N2MCV9_SALVM</name>
<organism evidence="1">
    <name type="scientific">Salix viminalis</name>
    <name type="common">Common osier</name>
    <name type="synonym">Basket willow</name>
    <dbReference type="NCBI Taxonomy" id="40686"/>
    <lineage>
        <taxon>Eukaryota</taxon>
        <taxon>Viridiplantae</taxon>
        <taxon>Streptophyta</taxon>
        <taxon>Embryophyta</taxon>
        <taxon>Tracheophyta</taxon>
        <taxon>Spermatophyta</taxon>
        <taxon>Magnoliopsida</taxon>
        <taxon>eudicotyledons</taxon>
        <taxon>Gunneridae</taxon>
        <taxon>Pentapetalae</taxon>
        <taxon>rosids</taxon>
        <taxon>fabids</taxon>
        <taxon>Malpighiales</taxon>
        <taxon>Salicaceae</taxon>
        <taxon>Saliceae</taxon>
        <taxon>Salix</taxon>
    </lineage>
</organism>
<dbReference type="EMBL" id="CAADRP010001774">
    <property type="protein sequence ID" value="VFU52033.1"/>
    <property type="molecule type" value="Genomic_DNA"/>
</dbReference>